<keyword evidence="1" id="KW-0175">Coiled coil</keyword>
<keyword evidence="2" id="KW-1133">Transmembrane helix</keyword>
<dbReference type="RefSeq" id="WP_227476252.1">
    <property type="nucleotide sequence ID" value="NZ_JAFMPT010000004.1"/>
</dbReference>
<dbReference type="SUPFAM" id="SSF46894">
    <property type="entry name" value="C-terminal effector domain of the bipartite response regulators"/>
    <property type="match status" value="1"/>
</dbReference>
<dbReference type="InterPro" id="IPR015943">
    <property type="entry name" value="WD40/YVTN_repeat-like_dom_sf"/>
</dbReference>
<accession>A0ABS8EKQ1</accession>
<name>A0ABS8EKQ1_9FLAO</name>
<sequence length="972" mass="112859">MIFNLLTLFFIVVLLYSSIQILPKTVFITYFYNINLIFKFKAIAIGSLFLILPLNVIGQELPPLQNFSPQTYGADDQNWSISQDVNKIIYVANNKGLLEYNGAKWKLYSTPNNSILRSVEVIEDKIYTGSYMDFGFWKRNKYGLLEYKSLSENFEHELIEDEEFWEIIALEDWVLFQSLDRIYIYHTKDFSYRIIDSNTRIVKMYKVDDTIYFQKIGDGIYKIENGNEILVASSQSIINKEIINVFYNDNSLLFQTKEDGFYEYSNQVITEWNITSNQFLKTVSVYNSVKLSNGDFILGTISNGVIHLNAEGEVILKMDQPNGLSNNTVLSVFEDVSGNIWLGLDNGINVLNLNSPFKVYRDSQGVLGTIYTSIKIDEYLYLGTNQGLFYRSLNSNSKFQFVNGTEGQVWDLQIIDGSLLCGHDKGTFIVDKDNANLISEEKGTWVIKKIEENPNLLIQGNYKGISILEKTFNNRWRFRNKLKGFNISSRYFEFLSPSELLVSHEYKGVYKLKINQDFSEVINYKKEDIDKGVSSSLINYNGNLLYAYNDGIFKYNTLDQSFKKDSILSSLYTESNYISGKLVNDTYGNKLWSFSEDQIIYIEPGKLTNEPKINKLFLPSQVRKSKTGYENLVYLEEGVYLMGTTEGYLIIDLNKIEQTNLEIKLNTISYNALHNQMLPLELEEQASLENNNNNIYFNYSIANFNKLSPTLYQYRLLGIYDNWSSWSTNSEILFENLPHGDYTFEARAKIGNQLSNNSAIFLFTIEKPWYLKPLAVALYIIGFVLIVLLVQYINIKYYRSQRAKLLATKEREIEFKELENQRQLMEFKNQNLHQDIESKNRELGISTMNLIKKNEFLNNIKNELKGLEDIKGLKNVIRIIDKNINNTEDWKFFEEAFNNADKDFLKKIKKIHPTLTPNDLKLCAYLRLNLSSKEIAPLLNISSRSVEVKRYRLRKKMDLPHEASLTNYILEI</sequence>
<keyword evidence="2" id="KW-0472">Membrane</keyword>
<dbReference type="InterPro" id="IPR000792">
    <property type="entry name" value="Tscrpt_reg_LuxR_C"/>
</dbReference>
<reference evidence="5" key="1">
    <citation type="submission" date="2021-03" db="EMBL/GenBank/DDBJ databases">
        <title>Genome of Cognatishimia sp. F0-27.</title>
        <authorList>
            <person name="Ping X."/>
        </authorList>
    </citation>
    <scope>NUCLEOTIDE SEQUENCE [LARGE SCALE GENOMIC DNA]</scope>
    <source>
        <strain evidence="5">E313</strain>
    </source>
</reference>
<dbReference type="InterPro" id="IPR036388">
    <property type="entry name" value="WH-like_DNA-bd_sf"/>
</dbReference>
<dbReference type="EMBL" id="JAFMPT010000004">
    <property type="protein sequence ID" value="MCC1483803.1"/>
    <property type="molecule type" value="Genomic_DNA"/>
</dbReference>
<dbReference type="Proteomes" id="UP000778797">
    <property type="component" value="Unassembled WGS sequence"/>
</dbReference>
<feature type="domain" description="HTH luxR-type" evidence="3">
    <location>
        <begin position="912"/>
        <end position="969"/>
    </location>
</feature>
<dbReference type="Gene3D" id="1.10.10.10">
    <property type="entry name" value="Winged helix-like DNA-binding domain superfamily/Winged helix DNA-binding domain"/>
    <property type="match status" value="1"/>
</dbReference>
<evidence type="ECO:0000313" key="5">
    <source>
        <dbReference type="Proteomes" id="UP000778797"/>
    </source>
</evidence>
<evidence type="ECO:0000313" key="4">
    <source>
        <dbReference type="EMBL" id="MCC1483803.1"/>
    </source>
</evidence>
<dbReference type="InterPro" id="IPR011123">
    <property type="entry name" value="Y_Y_Y"/>
</dbReference>
<organism evidence="4 5">
    <name type="scientific">Winogradskyella immobilis</name>
    <dbReference type="NCBI Taxonomy" id="2816852"/>
    <lineage>
        <taxon>Bacteria</taxon>
        <taxon>Pseudomonadati</taxon>
        <taxon>Bacteroidota</taxon>
        <taxon>Flavobacteriia</taxon>
        <taxon>Flavobacteriales</taxon>
        <taxon>Flavobacteriaceae</taxon>
        <taxon>Winogradskyella</taxon>
    </lineage>
</organism>
<dbReference type="InterPro" id="IPR016032">
    <property type="entry name" value="Sig_transdc_resp-reg_C-effctor"/>
</dbReference>
<protein>
    <submittedName>
        <fullName evidence="4">LuxR family transcriptional regulator</fullName>
    </submittedName>
</protein>
<reference evidence="5" key="2">
    <citation type="submission" date="2023-07" db="EMBL/GenBank/DDBJ databases">
        <title>Genome of Winogradskyella sp. E313.</title>
        <authorList>
            <person name="Zhou Y."/>
        </authorList>
    </citation>
    <scope>NUCLEOTIDE SEQUENCE [LARGE SCALE GENOMIC DNA]</scope>
    <source>
        <strain evidence="5">E313</strain>
    </source>
</reference>
<evidence type="ECO:0000256" key="1">
    <source>
        <dbReference type="SAM" id="Coils"/>
    </source>
</evidence>
<evidence type="ECO:0000256" key="2">
    <source>
        <dbReference type="SAM" id="Phobius"/>
    </source>
</evidence>
<dbReference type="Gene3D" id="2.130.10.10">
    <property type="entry name" value="YVTN repeat-like/Quinoprotein amine dehydrogenase"/>
    <property type="match status" value="1"/>
</dbReference>
<gene>
    <name evidence="4" type="ORF">J1C55_04305</name>
</gene>
<dbReference type="Pfam" id="PF07495">
    <property type="entry name" value="Y_Y_Y"/>
    <property type="match status" value="1"/>
</dbReference>
<keyword evidence="5" id="KW-1185">Reference proteome</keyword>
<dbReference type="InterPro" id="IPR013783">
    <property type="entry name" value="Ig-like_fold"/>
</dbReference>
<proteinExistence type="predicted"/>
<comment type="caution">
    <text evidence="4">The sequence shown here is derived from an EMBL/GenBank/DDBJ whole genome shotgun (WGS) entry which is preliminary data.</text>
</comment>
<dbReference type="Gene3D" id="2.60.40.10">
    <property type="entry name" value="Immunoglobulins"/>
    <property type="match status" value="1"/>
</dbReference>
<evidence type="ECO:0000259" key="3">
    <source>
        <dbReference type="SMART" id="SM00421"/>
    </source>
</evidence>
<keyword evidence="2" id="KW-0812">Transmembrane</keyword>
<feature type="coiled-coil region" evidence="1">
    <location>
        <begin position="806"/>
        <end position="835"/>
    </location>
</feature>
<dbReference type="SMART" id="SM00421">
    <property type="entry name" value="HTH_LUXR"/>
    <property type="match status" value="1"/>
</dbReference>
<feature type="transmembrane region" description="Helical" evidence="2">
    <location>
        <begin position="774"/>
        <end position="795"/>
    </location>
</feature>